<keyword evidence="1" id="KW-0456">Lyase</keyword>
<dbReference type="InterPro" id="IPR039556">
    <property type="entry name" value="ICL/PEPM"/>
</dbReference>
<dbReference type="CDD" id="cd00377">
    <property type="entry name" value="ICL_PEPM"/>
    <property type="match status" value="1"/>
</dbReference>
<dbReference type="SUPFAM" id="SSF51621">
    <property type="entry name" value="Phosphoenolpyruvate/pyruvate domain"/>
    <property type="match status" value="1"/>
</dbReference>
<dbReference type="EMBL" id="QYAD01000004">
    <property type="protein sequence ID" value="MBL3690564.1"/>
    <property type="molecule type" value="Genomic_DNA"/>
</dbReference>
<keyword evidence="2" id="KW-1185">Reference proteome</keyword>
<dbReference type="Gene3D" id="3.20.20.60">
    <property type="entry name" value="Phosphoenolpyruvate-binding domains"/>
    <property type="match status" value="1"/>
</dbReference>
<dbReference type="Proteomes" id="UP001646141">
    <property type="component" value="Unassembled WGS sequence"/>
</dbReference>
<organism evidence="1 2">
    <name type="scientific">Leucobacter chromiireducens subsp. chromiireducens</name>
    <dbReference type="NCBI Taxonomy" id="660067"/>
    <lineage>
        <taxon>Bacteria</taxon>
        <taxon>Bacillati</taxon>
        <taxon>Actinomycetota</taxon>
        <taxon>Actinomycetes</taxon>
        <taxon>Micrococcales</taxon>
        <taxon>Microbacteriaceae</taxon>
        <taxon>Leucobacter</taxon>
    </lineage>
</organism>
<protein>
    <submittedName>
        <fullName evidence="1">Isocitrate lyase/phosphoenolpyruvate mutase family protein</fullName>
    </submittedName>
</protein>
<evidence type="ECO:0000313" key="2">
    <source>
        <dbReference type="Proteomes" id="UP001646141"/>
    </source>
</evidence>
<reference evidence="1 2" key="1">
    <citation type="submission" date="2018-09" db="EMBL/GenBank/DDBJ databases">
        <title>Comparative genomics of Leucobacter spp.</title>
        <authorList>
            <person name="Reis A.C."/>
            <person name="Kolvenbach B.A."/>
            <person name="Corvini P.F.X."/>
            <person name="Nunes O.C."/>
        </authorList>
    </citation>
    <scope>NUCLEOTIDE SEQUENCE [LARGE SCALE GENOMIC DNA]</scope>
    <source>
        <strain evidence="1 2">L-1</strain>
    </source>
</reference>
<dbReference type="InterPro" id="IPR015813">
    <property type="entry name" value="Pyrv/PenolPyrv_kinase-like_dom"/>
</dbReference>
<sequence>MNTHAHHRSLTRVAVDAQALAELYAAPEILRVVNVWDPVSARVIAELPGTRAIATAGHAIAASHGYGDGEQIPLELMLAAIERITEVVDLPVTADLDGGYGDAGETVRRAIGVGASGANIEDQLLPLDASVARMRAAVRAGRDEHVAFVLNARTDALVRAGDRPRADSIADAIKRGRAYLAEGASCVFVPGVLTRTETEDLVAGIGERAISVIGLPGALSAAEYEALGVARISYGPAPQNVALTALKRLGESLLDAGVIPADTEQLNNF</sequence>
<dbReference type="RefSeq" id="WP_202382731.1">
    <property type="nucleotide sequence ID" value="NZ_BAAAMA010000010.1"/>
</dbReference>
<gene>
    <name evidence="1" type="ORF">D3226_11440</name>
</gene>
<proteinExistence type="predicted"/>
<dbReference type="PANTHER" id="PTHR42905:SF16">
    <property type="entry name" value="CARBOXYPHOSPHONOENOLPYRUVATE PHOSPHONOMUTASE-LIKE PROTEIN (AFU_ORTHOLOGUE AFUA_5G07230)"/>
    <property type="match status" value="1"/>
</dbReference>
<name>A0ABS1SRC8_9MICO</name>
<dbReference type="Pfam" id="PF13714">
    <property type="entry name" value="PEP_mutase"/>
    <property type="match status" value="1"/>
</dbReference>
<dbReference type="PANTHER" id="PTHR42905">
    <property type="entry name" value="PHOSPHOENOLPYRUVATE CARBOXYLASE"/>
    <property type="match status" value="1"/>
</dbReference>
<dbReference type="InterPro" id="IPR040442">
    <property type="entry name" value="Pyrv_kinase-like_dom_sf"/>
</dbReference>
<evidence type="ECO:0000313" key="1">
    <source>
        <dbReference type="EMBL" id="MBL3690564.1"/>
    </source>
</evidence>
<dbReference type="GO" id="GO:0016829">
    <property type="term" value="F:lyase activity"/>
    <property type="evidence" value="ECO:0007669"/>
    <property type="project" value="UniProtKB-KW"/>
</dbReference>
<accession>A0ABS1SRC8</accession>
<comment type="caution">
    <text evidence="1">The sequence shown here is derived from an EMBL/GenBank/DDBJ whole genome shotgun (WGS) entry which is preliminary data.</text>
</comment>